<organism evidence="14 15">
    <name type="scientific">Desulfosporosinus orientis (strain ATCC 19365 / DSM 765 / NCIMB 8382 / VKM B-1628 / Singapore I)</name>
    <name type="common">Desulfotomaculum orientis</name>
    <dbReference type="NCBI Taxonomy" id="768706"/>
    <lineage>
        <taxon>Bacteria</taxon>
        <taxon>Bacillati</taxon>
        <taxon>Bacillota</taxon>
        <taxon>Clostridia</taxon>
        <taxon>Eubacteriales</taxon>
        <taxon>Desulfitobacteriaceae</taxon>
        <taxon>Desulfosporosinus</taxon>
    </lineage>
</organism>
<comment type="cofactor">
    <cofactor evidence="10">
        <name>corrinoid</name>
        <dbReference type="ChEBI" id="CHEBI:33913"/>
    </cofactor>
</comment>
<comment type="subcellular location">
    <subcellularLocation>
        <location evidence="1">Cell membrane</location>
    </subcellularLocation>
</comment>
<evidence type="ECO:0000256" key="1">
    <source>
        <dbReference type="ARBA" id="ARBA00004236"/>
    </source>
</evidence>
<proteinExistence type="predicted"/>
<keyword evidence="8" id="KW-0411">Iron-sulfur</keyword>
<dbReference type="PROSITE" id="PS51318">
    <property type="entry name" value="TAT"/>
    <property type="match status" value="1"/>
</dbReference>
<evidence type="ECO:0000256" key="4">
    <source>
        <dbReference type="ARBA" id="ARBA00022723"/>
    </source>
</evidence>
<sequence>MEENFKEKEVPSEQAPANQTKSKNNLNRRQFLLSSLGIGVATAVGATIGVNPFTKPEEALAEGTEKSIPLIVHDNMPIEIAKDYKRFNQKNTIFCRFGYDPEIMSIGKTFSEKFHGVVPPSGEPGFTETDAAVALAAWSVDHEFATNSEFGVPNQGLYAWEGPINQRKPGVKDAEDGTSKIKKAAKFLGASLVGIADYDDRWVYSEFFNPFTGENSSPEFSFEPKHVIVMAIEMDYESFLTAPTLLESAAAGLAYSHMAETAHKVATFIRQLGYQAIPCGNDTAISPALGVQAGLGELGRNGLLITPQYGPRVRLCKVFTDMPMNADKPITFGVERFCETCMKCADSCPSKAISRDKKPSMQQGPSISNNPGVRKWAINPEKCFKFWSENGGDCGSCIASCPYNKLDVWHHELARTMAGTPAAPMLRSMDDLFGFGKVNDTQEIKDWWKKDTKY</sequence>
<dbReference type="RefSeq" id="WP_014186102.1">
    <property type="nucleotide sequence ID" value="NC_016584.1"/>
</dbReference>
<evidence type="ECO:0000256" key="9">
    <source>
        <dbReference type="ARBA" id="ARBA00023136"/>
    </source>
</evidence>
<keyword evidence="7" id="KW-0408">Iron</keyword>
<dbReference type="InterPro" id="IPR006311">
    <property type="entry name" value="TAT_signal"/>
</dbReference>
<dbReference type="AlphaFoldDB" id="G7W9F8"/>
<dbReference type="GO" id="GO:0046872">
    <property type="term" value="F:metal ion binding"/>
    <property type="evidence" value="ECO:0007669"/>
    <property type="project" value="UniProtKB-KW"/>
</dbReference>
<evidence type="ECO:0000313" key="15">
    <source>
        <dbReference type="Proteomes" id="UP000006346"/>
    </source>
</evidence>
<dbReference type="InterPro" id="IPR012832">
    <property type="entry name" value="RDH"/>
</dbReference>
<evidence type="ECO:0000256" key="6">
    <source>
        <dbReference type="ARBA" id="ARBA00022737"/>
    </source>
</evidence>
<keyword evidence="3" id="KW-0004">4Fe-4S</keyword>
<keyword evidence="15" id="KW-1185">Reference proteome</keyword>
<dbReference type="OrthoDB" id="9815745at2"/>
<feature type="compositionally biased region" description="Basic and acidic residues" evidence="11">
    <location>
        <begin position="1"/>
        <end position="11"/>
    </location>
</feature>
<name>G7W9F8_DESOD</name>
<evidence type="ECO:0000256" key="12">
    <source>
        <dbReference type="SAM" id="Phobius"/>
    </source>
</evidence>
<dbReference type="EMBL" id="CP003108">
    <property type="protein sequence ID" value="AET69295.1"/>
    <property type="molecule type" value="Genomic_DNA"/>
</dbReference>
<dbReference type="Proteomes" id="UP000006346">
    <property type="component" value="Chromosome"/>
</dbReference>
<dbReference type="InterPro" id="IPR017896">
    <property type="entry name" value="4Fe4S_Fe-S-bd"/>
</dbReference>
<keyword evidence="9 12" id="KW-0472">Membrane</keyword>
<feature type="transmembrane region" description="Helical" evidence="12">
    <location>
        <begin position="31"/>
        <end position="50"/>
    </location>
</feature>
<evidence type="ECO:0000313" key="14">
    <source>
        <dbReference type="EMBL" id="AET69295.1"/>
    </source>
</evidence>
<dbReference type="SUPFAM" id="SSF54862">
    <property type="entry name" value="4Fe-4S ferredoxins"/>
    <property type="match status" value="1"/>
</dbReference>
<keyword evidence="12" id="KW-1133">Transmembrane helix</keyword>
<dbReference type="GO" id="GO:0005886">
    <property type="term" value="C:plasma membrane"/>
    <property type="evidence" value="ECO:0007669"/>
    <property type="project" value="UniProtKB-SubCell"/>
</dbReference>
<feature type="compositionally biased region" description="Polar residues" evidence="11">
    <location>
        <begin position="15"/>
        <end position="26"/>
    </location>
</feature>
<dbReference type="Gene3D" id="3.30.70.20">
    <property type="match status" value="1"/>
</dbReference>
<evidence type="ECO:0000256" key="10">
    <source>
        <dbReference type="ARBA" id="ARBA00029374"/>
    </source>
</evidence>
<keyword evidence="4" id="KW-0479">Metal-binding</keyword>
<dbReference type="PROSITE" id="PS00198">
    <property type="entry name" value="4FE4S_FER_1"/>
    <property type="match status" value="1"/>
</dbReference>
<feature type="region of interest" description="Disordered" evidence="11">
    <location>
        <begin position="1"/>
        <end position="26"/>
    </location>
</feature>
<protein>
    <submittedName>
        <fullName evidence="14">Reductive dehalogenase</fullName>
    </submittedName>
</protein>
<dbReference type="STRING" id="768706.Desor_3837"/>
<keyword evidence="6" id="KW-0677">Repeat</keyword>
<dbReference type="InterPro" id="IPR017900">
    <property type="entry name" value="4Fe4S_Fe_S_CS"/>
</dbReference>
<reference evidence="15" key="1">
    <citation type="submission" date="2011-11" db="EMBL/GenBank/DDBJ databases">
        <title>Complete sequence of Desulfosporosinus orientis DSM 765.</title>
        <authorList>
            <person name="Lucas S."/>
            <person name="Han J."/>
            <person name="Lapidus A."/>
            <person name="Cheng J.-F."/>
            <person name="Goodwin L."/>
            <person name="Pitluck S."/>
            <person name="Peters L."/>
            <person name="Ovchinnikova G."/>
            <person name="Teshima H."/>
            <person name="Detter J.C."/>
            <person name="Han C."/>
            <person name="Tapia R."/>
            <person name="Land M."/>
            <person name="Hauser L."/>
            <person name="Kyrpides N."/>
            <person name="Ivanova N."/>
            <person name="Pagani I."/>
            <person name="Pester M."/>
            <person name="Spring S."/>
            <person name="Ollivier B."/>
            <person name="Rattei T."/>
            <person name="Klenk H.-P."/>
            <person name="Wagner M."/>
            <person name="Loy A."/>
            <person name="Woyke T."/>
        </authorList>
    </citation>
    <scope>NUCLEOTIDE SEQUENCE [LARGE SCALE GENOMIC DNA]</scope>
    <source>
        <strain evidence="15">ATCC 19365 / DSM 765 / NCIMB 8382 / VKM B-1628</strain>
    </source>
</reference>
<dbReference type="NCBIfam" id="TIGR02486">
    <property type="entry name" value="RDH"/>
    <property type="match status" value="1"/>
</dbReference>
<evidence type="ECO:0000256" key="7">
    <source>
        <dbReference type="ARBA" id="ARBA00023004"/>
    </source>
</evidence>
<dbReference type="eggNOG" id="COG1600">
    <property type="taxonomic scope" value="Bacteria"/>
</dbReference>
<dbReference type="PANTHER" id="PTHR42827:SF1">
    <property type="entry name" value="IRON-SULFUR CLUSTER-BINDING PROTEIN"/>
    <property type="match status" value="1"/>
</dbReference>
<keyword evidence="12" id="KW-0812">Transmembrane</keyword>
<dbReference type="Pfam" id="PF12838">
    <property type="entry name" value="Fer4_7"/>
    <property type="match status" value="1"/>
</dbReference>
<evidence type="ECO:0000259" key="13">
    <source>
        <dbReference type="PROSITE" id="PS51379"/>
    </source>
</evidence>
<reference evidence="14 15" key="2">
    <citation type="journal article" date="2012" name="J. Bacteriol.">
        <title>Complete genome sequences of Desulfosporosinus orientis DSM765T, Desulfosporosinus youngiae DSM17734T, Desulfosporosinus meridiei DSM13257T, and Desulfosporosinus acidiphilus DSM22704T.</title>
        <authorList>
            <person name="Pester M."/>
            <person name="Brambilla E."/>
            <person name="Alazard D."/>
            <person name="Rattei T."/>
            <person name="Weinmaier T."/>
            <person name="Han J."/>
            <person name="Lucas S."/>
            <person name="Lapidus A."/>
            <person name="Cheng J.F."/>
            <person name="Goodwin L."/>
            <person name="Pitluck S."/>
            <person name="Peters L."/>
            <person name="Ovchinnikova G."/>
            <person name="Teshima H."/>
            <person name="Detter J.C."/>
            <person name="Han C.S."/>
            <person name="Tapia R."/>
            <person name="Land M.L."/>
            <person name="Hauser L."/>
            <person name="Kyrpides N.C."/>
            <person name="Ivanova N.N."/>
            <person name="Pagani I."/>
            <person name="Huntmann M."/>
            <person name="Wei C.L."/>
            <person name="Davenport K.W."/>
            <person name="Daligault H."/>
            <person name="Chain P.S."/>
            <person name="Chen A."/>
            <person name="Mavromatis K."/>
            <person name="Markowitz V."/>
            <person name="Szeto E."/>
            <person name="Mikhailova N."/>
            <person name="Pati A."/>
            <person name="Wagner M."/>
            <person name="Woyke T."/>
            <person name="Ollivier B."/>
            <person name="Klenk H.P."/>
            <person name="Spring S."/>
            <person name="Loy A."/>
        </authorList>
    </citation>
    <scope>NUCLEOTIDE SEQUENCE [LARGE SCALE GENOMIC DNA]</scope>
    <source>
        <strain evidence="15">ATCC 19365 / DSM 765 / NCIMB 8382 / VKM B-1628</strain>
    </source>
</reference>
<evidence type="ECO:0000256" key="2">
    <source>
        <dbReference type="ARBA" id="ARBA00022475"/>
    </source>
</evidence>
<dbReference type="KEGG" id="dor:Desor_3837"/>
<keyword evidence="5" id="KW-0732">Signal</keyword>
<dbReference type="PROSITE" id="PS51379">
    <property type="entry name" value="4FE4S_FER_2"/>
    <property type="match status" value="1"/>
</dbReference>
<evidence type="ECO:0000256" key="8">
    <source>
        <dbReference type="ARBA" id="ARBA00023014"/>
    </source>
</evidence>
<accession>G7W9F8</accession>
<dbReference type="PATRIC" id="fig|768706.3.peg.3882"/>
<evidence type="ECO:0000256" key="3">
    <source>
        <dbReference type="ARBA" id="ARBA00022485"/>
    </source>
</evidence>
<dbReference type="PANTHER" id="PTHR42827">
    <property type="entry name" value="IRON-SULFUR CLUSTER-BINDING PROTEIN-RELATED"/>
    <property type="match status" value="1"/>
</dbReference>
<dbReference type="GO" id="GO:0051539">
    <property type="term" value="F:4 iron, 4 sulfur cluster binding"/>
    <property type="evidence" value="ECO:0007669"/>
    <property type="project" value="UniProtKB-KW"/>
</dbReference>
<feature type="domain" description="4Fe-4S ferredoxin-type" evidence="13">
    <location>
        <begin position="328"/>
        <end position="358"/>
    </location>
</feature>
<keyword evidence="2" id="KW-1003">Cell membrane</keyword>
<evidence type="ECO:0000256" key="5">
    <source>
        <dbReference type="ARBA" id="ARBA00022729"/>
    </source>
</evidence>
<evidence type="ECO:0000256" key="11">
    <source>
        <dbReference type="SAM" id="MobiDB-lite"/>
    </source>
</evidence>
<dbReference type="HOGENOM" id="CLU_036586_0_0_9"/>
<gene>
    <name evidence="14" type="ordered locus">Desor_3837</name>
</gene>